<sequence length="276" mass="30174">MSSIPQPADRKKGVPEGLWLRCPGCKATVYRKEVEARLFVCPECDHHFTVPVRDRIAQLLDTDSFEEWDAELAPCDPLGFVDRIPYAQRLVEEQAKTGQKDAAVCGKGFVRGRPVVLGITDFHFMAGSMGSVVGEKLARAAERAADAKLPLIFVSGSGGGARMQEGILSLMQMAKVSAALARYDTAGGLYISILTNPTMGGVAASWALQGDIHLAEPGAMIGFAGRRTIRNTVGLELPEKFQTSEFLLKHGFVDRIVHRRDLRTEVARIIDYCDIQ</sequence>
<keyword evidence="13" id="KW-0963">Cytoplasm</keyword>
<evidence type="ECO:0000256" key="9">
    <source>
        <dbReference type="ARBA" id="ARBA00022840"/>
    </source>
</evidence>
<evidence type="ECO:0000256" key="1">
    <source>
        <dbReference type="ARBA" id="ARBA00004496"/>
    </source>
</evidence>
<feature type="binding site" evidence="13">
    <location>
        <position position="44"/>
    </location>
    <ligand>
        <name>Zn(2+)</name>
        <dbReference type="ChEBI" id="CHEBI:29105"/>
    </ligand>
</feature>
<dbReference type="SUPFAM" id="SSF52096">
    <property type="entry name" value="ClpP/crotonase"/>
    <property type="match status" value="1"/>
</dbReference>
<feature type="binding site" evidence="13">
    <location>
        <position position="22"/>
    </location>
    <ligand>
        <name>Zn(2+)</name>
        <dbReference type="ChEBI" id="CHEBI:29105"/>
    </ligand>
</feature>
<gene>
    <name evidence="13 15" type="primary">accD</name>
    <name evidence="15" type="ORF">ETAA1_34080</name>
</gene>
<evidence type="ECO:0000256" key="7">
    <source>
        <dbReference type="ARBA" id="ARBA00022832"/>
    </source>
</evidence>
<feature type="binding site" evidence="13">
    <location>
        <position position="25"/>
    </location>
    <ligand>
        <name>Zn(2+)</name>
        <dbReference type="ChEBI" id="CHEBI:29105"/>
    </ligand>
</feature>
<comment type="subcellular location">
    <subcellularLocation>
        <location evidence="1 13">Cytoplasm</location>
    </subcellularLocation>
</comment>
<dbReference type="HAMAP" id="MF_01395">
    <property type="entry name" value="AcetylCoA_CT_beta"/>
    <property type="match status" value="1"/>
</dbReference>
<dbReference type="GO" id="GO:0006633">
    <property type="term" value="P:fatty acid biosynthetic process"/>
    <property type="evidence" value="ECO:0007669"/>
    <property type="project" value="UniProtKB-KW"/>
</dbReference>
<dbReference type="InterPro" id="IPR000438">
    <property type="entry name" value="Acetyl_CoA_COase_Trfase_b_su"/>
</dbReference>
<feature type="zinc finger region" description="C4-type" evidence="13">
    <location>
        <begin position="22"/>
        <end position="44"/>
    </location>
</feature>
<dbReference type="GO" id="GO:0016743">
    <property type="term" value="F:carboxyl- or carbamoyltransferase activity"/>
    <property type="evidence" value="ECO:0007669"/>
    <property type="project" value="UniProtKB-UniRule"/>
</dbReference>
<dbReference type="InterPro" id="IPR041010">
    <property type="entry name" value="Znf-ACC"/>
</dbReference>
<dbReference type="KEGG" id="uli:ETAA1_34080"/>
<comment type="similarity">
    <text evidence="13">Belongs to the AccD/PCCB family.</text>
</comment>
<dbReference type="EMBL" id="CP036273">
    <property type="protein sequence ID" value="QDU21441.1"/>
    <property type="molecule type" value="Genomic_DNA"/>
</dbReference>
<comment type="pathway">
    <text evidence="13">Lipid metabolism; malonyl-CoA biosynthesis; malonyl-CoA from acetyl-CoA: step 1/1.</text>
</comment>
<comment type="function">
    <text evidence="12 13">Component of the acetyl coenzyme A carboxylase (ACC) complex. Biotin carboxylase (BC) catalyzes the carboxylation of biotin on its carrier protein (BCCP) and then the CO(2) group is transferred by the transcarboxylase to acetyl-CoA to form malonyl-CoA.</text>
</comment>
<dbReference type="PROSITE" id="PS50980">
    <property type="entry name" value="COA_CT_NTER"/>
    <property type="match status" value="1"/>
</dbReference>
<keyword evidence="10 13" id="KW-0443">Lipid metabolism</keyword>
<proteinExistence type="inferred from homology"/>
<evidence type="ECO:0000256" key="10">
    <source>
        <dbReference type="ARBA" id="ARBA00023098"/>
    </source>
</evidence>
<keyword evidence="5 13" id="KW-0547">Nucleotide-binding</keyword>
<keyword evidence="3 13" id="KW-0808">Transferase</keyword>
<dbReference type="InterPro" id="IPR029045">
    <property type="entry name" value="ClpP/crotonase-like_dom_sf"/>
</dbReference>
<dbReference type="InterPro" id="IPR011762">
    <property type="entry name" value="COA_CT_N"/>
</dbReference>
<dbReference type="Gene3D" id="3.90.226.10">
    <property type="entry name" value="2-enoyl-CoA Hydratase, Chain A, domain 1"/>
    <property type="match status" value="1"/>
</dbReference>
<keyword evidence="7 13" id="KW-0276">Fatty acid metabolism</keyword>
<dbReference type="PANTHER" id="PTHR42995:SF5">
    <property type="entry name" value="ACETYL-COENZYME A CARBOXYLASE CARBOXYL TRANSFERASE SUBUNIT BETA, CHLOROPLASTIC"/>
    <property type="match status" value="1"/>
</dbReference>
<dbReference type="AlphaFoldDB" id="A0A517XVA1"/>
<evidence type="ECO:0000256" key="2">
    <source>
        <dbReference type="ARBA" id="ARBA00022516"/>
    </source>
</evidence>
<organism evidence="15 16">
    <name type="scientific">Urbifossiella limnaea</name>
    <dbReference type="NCBI Taxonomy" id="2528023"/>
    <lineage>
        <taxon>Bacteria</taxon>
        <taxon>Pseudomonadati</taxon>
        <taxon>Planctomycetota</taxon>
        <taxon>Planctomycetia</taxon>
        <taxon>Gemmatales</taxon>
        <taxon>Gemmataceae</taxon>
        <taxon>Urbifossiella</taxon>
    </lineage>
</organism>
<dbReference type="GO" id="GO:2001295">
    <property type="term" value="P:malonyl-CoA biosynthetic process"/>
    <property type="evidence" value="ECO:0007669"/>
    <property type="project" value="UniProtKB-UniRule"/>
</dbReference>
<feature type="domain" description="CoA carboxyltransferase N-terminal" evidence="14">
    <location>
        <begin position="18"/>
        <end position="276"/>
    </location>
</feature>
<keyword evidence="16" id="KW-1185">Reference proteome</keyword>
<keyword evidence="9 13" id="KW-0067">ATP-binding</keyword>
<dbReference type="RefSeq" id="WP_145240392.1">
    <property type="nucleotide sequence ID" value="NZ_CP036273.1"/>
</dbReference>
<evidence type="ECO:0000256" key="5">
    <source>
        <dbReference type="ARBA" id="ARBA00022741"/>
    </source>
</evidence>
<dbReference type="InterPro" id="IPR034733">
    <property type="entry name" value="AcCoA_carboxyl_beta"/>
</dbReference>
<evidence type="ECO:0000313" key="16">
    <source>
        <dbReference type="Proteomes" id="UP000319576"/>
    </source>
</evidence>
<comment type="catalytic activity">
    <reaction evidence="13">
        <text>N(6)-carboxybiotinyl-L-lysyl-[protein] + acetyl-CoA = N(6)-biotinyl-L-lysyl-[protein] + malonyl-CoA</text>
        <dbReference type="Rhea" id="RHEA:54728"/>
        <dbReference type="Rhea" id="RHEA-COMP:10505"/>
        <dbReference type="Rhea" id="RHEA-COMP:10506"/>
        <dbReference type="ChEBI" id="CHEBI:57288"/>
        <dbReference type="ChEBI" id="CHEBI:57384"/>
        <dbReference type="ChEBI" id="CHEBI:83144"/>
        <dbReference type="ChEBI" id="CHEBI:83145"/>
        <dbReference type="EC" id="2.1.3.15"/>
    </reaction>
</comment>
<evidence type="ECO:0000313" key="15">
    <source>
        <dbReference type="EMBL" id="QDU21441.1"/>
    </source>
</evidence>
<evidence type="ECO:0000256" key="4">
    <source>
        <dbReference type="ARBA" id="ARBA00022723"/>
    </source>
</evidence>
<evidence type="ECO:0000256" key="8">
    <source>
        <dbReference type="ARBA" id="ARBA00022833"/>
    </source>
</evidence>
<keyword evidence="6 13" id="KW-0863">Zinc-finger</keyword>
<keyword evidence="8 13" id="KW-0862">Zinc</keyword>
<keyword evidence="15" id="KW-0436">Ligase</keyword>
<dbReference type="GO" id="GO:0009317">
    <property type="term" value="C:acetyl-CoA carboxylase complex"/>
    <property type="evidence" value="ECO:0007669"/>
    <property type="project" value="InterPro"/>
</dbReference>
<dbReference type="OrthoDB" id="9772975at2"/>
<accession>A0A517XVA1</accession>
<name>A0A517XVA1_9BACT</name>
<evidence type="ECO:0000259" key="14">
    <source>
        <dbReference type="PROSITE" id="PS50980"/>
    </source>
</evidence>
<dbReference type="GO" id="GO:0003989">
    <property type="term" value="F:acetyl-CoA carboxylase activity"/>
    <property type="evidence" value="ECO:0007669"/>
    <property type="project" value="InterPro"/>
</dbReference>
<dbReference type="GO" id="GO:0008270">
    <property type="term" value="F:zinc ion binding"/>
    <property type="evidence" value="ECO:0007669"/>
    <property type="project" value="UniProtKB-UniRule"/>
</dbReference>
<keyword evidence="4 13" id="KW-0479">Metal-binding</keyword>
<evidence type="ECO:0000256" key="3">
    <source>
        <dbReference type="ARBA" id="ARBA00022679"/>
    </source>
</evidence>
<comment type="cofactor">
    <cofactor evidence="13">
        <name>Zn(2+)</name>
        <dbReference type="ChEBI" id="CHEBI:29105"/>
    </cofactor>
    <text evidence="13">Binds 1 zinc ion per subunit.</text>
</comment>
<dbReference type="EC" id="2.1.3.15" evidence="13"/>
<evidence type="ECO:0000256" key="12">
    <source>
        <dbReference type="ARBA" id="ARBA00025280"/>
    </source>
</evidence>
<evidence type="ECO:0000256" key="11">
    <source>
        <dbReference type="ARBA" id="ARBA00023160"/>
    </source>
</evidence>
<feature type="binding site" evidence="13">
    <location>
        <position position="41"/>
    </location>
    <ligand>
        <name>Zn(2+)</name>
        <dbReference type="ChEBI" id="CHEBI:29105"/>
    </ligand>
</feature>
<evidence type="ECO:0000256" key="13">
    <source>
        <dbReference type="HAMAP-Rule" id="MF_01395"/>
    </source>
</evidence>
<dbReference type="Proteomes" id="UP000319576">
    <property type="component" value="Chromosome"/>
</dbReference>
<evidence type="ECO:0000256" key="6">
    <source>
        <dbReference type="ARBA" id="ARBA00022771"/>
    </source>
</evidence>
<reference evidence="15 16" key="1">
    <citation type="submission" date="2019-02" db="EMBL/GenBank/DDBJ databases">
        <title>Deep-cultivation of Planctomycetes and their phenomic and genomic characterization uncovers novel biology.</title>
        <authorList>
            <person name="Wiegand S."/>
            <person name="Jogler M."/>
            <person name="Boedeker C."/>
            <person name="Pinto D."/>
            <person name="Vollmers J."/>
            <person name="Rivas-Marin E."/>
            <person name="Kohn T."/>
            <person name="Peeters S.H."/>
            <person name="Heuer A."/>
            <person name="Rast P."/>
            <person name="Oberbeckmann S."/>
            <person name="Bunk B."/>
            <person name="Jeske O."/>
            <person name="Meyerdierks A."/>
            <person name="Storesund J.E."/>
            <person name="Kallscheuer N."/>
            <person name="Luecker S."/>
            <person name="Lage O.M."/>
            <person name="Pohl T."/>
            <person name="Merkel B.J."/>
            <person name="Hornburger P."/>
            <person name="Mueller R.-W."/>
            <person name="Bruemmer F."/>
            <person name="Labrenz M."/>
            <person name="Spormann A.M."/>
            <person name="Op den Camp H."/>
            <person name="Overmann J."/>
            <person name="Amann R."/>
            <person name="Jetten M.S.M."/>
            <person name="Mascher T."/>
            <person name="Medema M.H."/>
            <person name="Devos D.P."/>
            <person name="Kaster A.-K."/>
            <person name="Ovreas L."/>
            <person name="Rohde M."/>
            <person name="Galperin M.Y."/>
            <person name="Jogler C."/>
        </authorList>
    </citation>
    <scope>NUCLEOTIDE SEQUENCE [LARGE SCALE GENOMIC DNA]</scope>
    <source>
        <strain evidence="15 16">ETA_A1</strain>
    </source>
</reference>
<dbReference type="Pfam" id="PF01039">
    <property type="entry name" value="Carboxyl_trans"/>
    <property type="match status" value="1"/>
</dbReference>
<comment type="subunit">
    <text evidence="13">Acetyl-CoA carboxylase is a heterohexamer composed of biotin carboxyl carrier protein (AccB), biotin carboxylase (AccC) and two subunits each of ACCase subunit alpha (AccA) and ACCase subunit beta (AccD).</text>
</comment>
<dbReference type="UniPathway" id="UPA00655">
    <property type="reaction ID" value="UER00711"/>
</dbReference>
<dbReference type="GO" id="GO:0005524">
    <property type="term" value="F:ATP binding"/>
    <property type="evidence" value="ECO:0007669"/>
    <property type="project" value="UniProtKB-KW"/>
</dbReference>
<dbReference type="Pfam" id="PF17848">
    <property type="entry name" value="Zn_ribbon_ACC"/>
    <property type="match status" value="1"/>
</dbReference>
<keyword evidence="11 13" id="KW-0275">Fatty acid biosynthesis</keyword>
<dbReference type="PANTHER" id="PTHR42995">
    <property type="entry name" value="ACETYL-COENZYME A CARBOXYLASE CARBOXYL TRANSFERASE SUBUNIT BETA, CHLOROPLASTIC"/>
    <property type="match status" value="1"/>
</dbReference>
<dbReference type="PRINTS" id="PR01070">
    <property type="entry name" value="ACCCTRFRASEB"/>
</dbReference>
<keyword evidence="2 13" id="KW-0444">Lipid biosynthesis</keyword>
<protein>
    <recommendedName>
        <fullName evidence="13">Acetyl-coenzyme A carboxylase carboxyl transferase subunit beta</fullName>
        <shortName evidence="13">ACCase subunit beta</shortName>
        <shortName evidence="13">Acetyl-CoA carboxylase carboxyltransferase subunit beta</shortName>
        <ecNumber evidence="13">2.1.3.15</ecNumber>
    </recommendedName>
</protein>
<dbReference type="NCBIfam" id="TIGR00515">
    <property type="entry name" value="accD"/>
    <property type="match status" value="1"/>
</dbReference>